<name>A0A485K849_9STRA</name>
<protein>
    <submittedName>
        <fullName evidence="3">Aste57867_1565 protein</fullName>
    </submittedName>
</protein>
<keyword evidence="4" id="KW-1185">Reference proteome</keyword>
<keyword evidence="1" id="KW-0472">Membrane</keyword>
<organism evidence="3 4">
    <name type="scientific">Aphanomyces stellatus</name>
    <dbReference type="NCBI Taxonomy" id="120398"/>
    <lineage>
        <taxon>Eukaryota</taxon>
        <taxon>Sar</taxon>
        <taxon>Stramenopiles</taxon>
        <taxon>Oomycota</taxon>
        <taxon>Saprolegniomycetes</taxon>
        <taxon>Saprolegniales</taxon>
        <taxon>Verrucalvaceae</taxon>
        <taxon>Aphanomyces</taxon>
    </lineage>
</organism>
<gene>
    <name evidence="3" type="primary">Aste57867_1565</name>
    <name evidence="2" type="ORF">As57867_001564</name>
    <name evidence="3" type="ORF">ASTE57867_1565</name>
</gene>
<keyword evidence="1" id="KW-0812">Transmembrane</keyword>
<accession>A0A485K849</accession>
<reference evidence="2" key="2">
    <citation type="submission" date="2019-06" db="EMBL/GenBank/DDBJ databases">
        <title>Genomics analysis of Aphanomyces spp. identifies a new class of oomycete effector associated with host adaptation.</title>
        <authorList>
            <person name="Gaulin E."/>
        </authorList>
    </citation>
    <scope>NUCLEOTIDE SEQUENCE</scope>
    <source>
        <strain evidence="2">CBS 578.67</strain>
    </source>
</reference>
<dbReference type="Proteomes" id="UP000332933">
    <property type="component" value="Unassembled WGS sequence"/>
</dbReference>
<feature type="transmembrane region" description="Helical" evidence="1">
    <location>
        <begin position="58"/>
        <end position="76"/>
    </location>
</feature>
<evidence type="ECO:0000313" key="4">
    <source>
        <dbReference type="Proteomes" id="UP000332933"/>
    </source>
</evidence>
<evidence type="ECO:0000313" key="3">
    <source>
        <dbReference type="EMBL" id="VFT78778.1"/>
    </source>
</evidence>
<dbReference type="EMBL" id="VJMH01000134">
    <property type="protein sequence ID" value="KAF0718630.1"/>
    <property type="molecule type" value="Genomic_DNA"/>
</dbReference>
<evidence type="ECO:0000256" key="1">
    <source>
        <dbReference type="SAM" id="Phobius"/>
    </source>
</evidence>
<sequence length="395" mass="43082">MPTPTTDDVYDEDYAIEDGDEVHGLLQGSRRHTPLHINTYLSQMEKLQKQRKARQRQFRLLALSLGVVTLCGIAWTRQSHVELEMLLFKGDAQESTPRAAFSHADAPDDDDSVPSSNCNDATPCVHFLPTPETTLKDTCGVVDASLYESLALYLVEKQYMAQWPLDVNFTCTTPTVSEWTASALPAPARGPCHYHADVVGLKANGTIAGLPHQIAGTFVTRATQPIVASANGTHALLLGAHVSETWRDNMLQGVPGFINPSPHGIWLTVDLPNAALADTTTVVVVEKKLASNHTIQLSTTVNVPSGTTGLLALRLDQSPDQRWLPGDYDVVVADTWHVPFTVLSTDSRANFAVFDEKLDSKSVALTHSATDAKRAQACVEYFTTIETYCSCQKTP</sequence>
<dbReference type="OrthoDB" id="70479at2759"/>
<dbReference type="EMBL" id="CAADRA010000134">
    <property type="protein sequence ID" value="VFT78778.1"/>
    <property type="molecule type" value="Genomic_DNA"/>
</dbReference>
<reference evidence="3 4" key="1">
    <citation type="submission" date="2019-03" db="EMBL/GenBank/DDBJ databases">
        <authorList>
            <person name="Gaulin E."/>
            <person name="Dumas B."/>
        </authorList>
    </citation>
    <scope>NUCLEOTIDE SEQUENCE [LARGE SCALE GENOMIC DNA]</scope>
    <source>
        <strain evidence="3">CBS 568.67</strain>
    </source>
</reference>
<keyword evidence="1" id="KW-1133">Transmembrane helix</keyword>
<evidence type="ECO:0000313" key="2">
    <source>
        <dbReference type="EMBL" id="KAF0718630.1"/>
    </source>
</evidence>
<proteinExistence type="predicted"/>
<dbReference type="AlphaFoldDB" id="A0A485K849"/>